<evidence type="ECO:0000313" key="2">
    <source>
        <dbReference type="Proteomes" id="UP000186026"/>
    </source>
</evidence>
<organism evidence="1 2">
    <name type="scientific">Belliella pelovolcani</name>
    <dbReference type="NCBI Taxonomy" id="529505"/>
    <lineage>
        <taxon>Bacteria</taxon>
        <taxon>Pseudomonadati</taxon>
        <taxon>Bacteroidota</taxon>
        <taxon>Cytophagia</taxon>
        <taxon>Cytophagales</taxon>
        <taxon>Cyclobacteriaceae</taxon>
        <taxon>Belliella</taxon>
    </lineage>
</organism>
<gene>
    <name evidence="1" type="ORF">SAMN05421761_101362</name>
</gene>
<reference evidence="2" key="1">
    <citation type="submission" date="2017-01" db="EMBL/GenBank/DDBJ databases">
        <authorList>
            <person name="Varghese N."/>
            <person name="Submissions S."/>
        </authorList>
    </citation>
    <scope>NUCLEOTIDE SEQUENCE [LARGE SCALE GENOMIC DNA]</scope>
    <source>
        <strain evidence="2">DSM 46698</strain>
    </source>
</reference>
<dbReference type="STRING" id="529505.SAMN05421761_101362"/>
<name>A0A1N7K0H2_9BACT</name>
<protein>
    <submittedName>
        <fullName evidence="1">Uncharacterized protein</fullName>
    </submittedName>
</protein>
<sequence length="39" mass="4585">MPVPTDRVKNDKIFVSETIYGLKNQKLDLSKKTLLKFYL</sequence>
<dbReference type="AlphaFoldDB" id="A0A1N7K0H2"/>
<proteinExistence type="predicted"/>
<dbReference type="EMBL" id="FTOP01000001">
    <property type="protein sequence ID" value="SIS55082.1"/>
    <property type="molecule type" value="Genomic_DNA"/>
</dbReference>
<evidence type="ECO:0000313" key="1">
    <source>
        <dbReference type="EMBL" id="SIS55082.1"/>
    </source>
</evidence>
<accession>A0A1N7K0H2</accession>
<keyword evidence="2" id="KW-1185">Reference proteome</keyword>
<dbReference type="Proteomes" id="UP000186026">
    <property type="component" value="Unassembled WGS sequence"/>
</dbReference>